<dbReference type="OrthoDB" id="6484224at2759"/>
<proteinExistence type="predicted"/>
<sequence length="81" mass="8957">MRTQEMGAGKGGANFLWAIVWLIILIFAGFLVSGFCAGFYILFSVFTPCIKDLSSVTDFLMKGVNFAHYCSENMVSMKPLC</sequence>
<name>A0A4Y2DK03_ARAVE</name>
<keyword evidence="1" id="KW-0812">Transmembrane</keyword>
<dbReference type="AlphaFoldDB" id="A0A4Y2DK03"/>
<evidence type="ECO:0000313" key="3">
    <source>
        <dbReference type="Proteomes" id="UP000499080"/>
    </source>
</evidence>
<evidence type="ECO:0000313" key="2">
    <source>
        <dbReference type="EMBL" id="GBM16204.1"/>
    </source>
</evidence>
<keyword evidence="3" id="KW-1185">Reference proteome</keyword>
<gene>
    <name evidence="2" type="ORF">AVEN_126461_1</name>
</gene>
<dbReference type="PANTHER" id="PTHR39948">
    <property type="entry name" value="GEO11419P1"/>
    <property type="match status" value="1"/>
</dbReference>
<dbReference type="PANTHER" id="PTHR39948:SF1">
    <property type="entry name" value="GEO11419P1"/>
    <property type="match status" value="1"/>
</dbReference>
<reference evidence="2 3" key="1">
    <citation type="journal article" date="2019" name="Sci. Rep.">
        <title>Orb-weaving spider Araneus ventricosus genome elucidates the spidroin gene catalogue.</title>
        <authorList>
            <person name="Kono N."/>
            <person name="Nakamura H."/>
            <person name="Ohtoshi R."/>
            <person name="Moran D.A.P."/>
            <person name="Shinohara A."/>
            <person name="Yoshida Y."/>
            <person name="Fujiwara M."/>
            <person name="Mori M."/>
            <person name="Tomita M."/>
            <person name="Arakawa K."/>
        </authorList>
    </citation>
    <scope>NUCLEOTIDE SEQUENCE [LARGE SCALE GENOMIC DNA]</scope>
</reference>
<feature type="transmembrane region" description="Helical" evidence="1">
    <location>
        <begin position="15"/>
        <end position="43"/>
    </location>
</feature>
<protein>
    <submittedName>
        <fullName evidence="2">Uncharacterized protein</fullName>
    </submittedName>
</protein>
<dbReference type="Proteomes" id="UP000499080">
    <property type="component" value="Unassembled WGS sequence"/>
</dbReference>
<keyword evidence="1" id="KW-0472">Membrane</keyword>
<accession>A0A4Y2DK03</accession>
<keyword evidence="1" id="KW-1133">Transmembrane helix</keyword>
<evidence type="ECO:0000256" key="1">
    <source>
        <dbReference type="SAM" id="Phobius"/>
    </source>
</evidence>
<comment type="caution">
    <text evidence="2">The sequence shown here is derived from an EMBL/GenBank/DDBJ whole genome shotgun (WGS) entry which is preliminary data.</text>
</comment>
<dbReference type="EMBL" id="BGPR01000369">
    <property type="protein sequence ID" value="GBM16204.1"/>
    <property type="molecule type" value="Genomic_DNA"/>
</dbReference>
<organism evidence="2 3">
    <name type="scientific">Araneus ventricosus</name>
    <name type="common">Orbweaver spider</name>
    <name type="synonym">Epeira ventricosa</name>
    <dbReference type="NCBI Taxonomy" id="182803"/>
    <lineage>
        <taxon>Eukaryota</taxon>
        <taxon>Metazoa</taxon>
        <taxon>Ecdysozoa</taxon>
        <taxon>Arthropoda</taxon>
        <taxon>Chelicerata</taxon>
        <taxon>Arachnida</taxon>
        <taxon>Araneae</taxon>
        <taxon>Araneomorphae</taxon>
        <taxon>Entelegynae</taxon>
        <taxon>Araneoidea</taxon>
        <taxon>Araneidae</taxon>
        <taxon>Araneus</taxon>
    </lineage>
</organism>